<dbReference type="CDD" id="cd07377">
    <property type="entry name" value="WHTH_GntR"/>
    <property type="match status" value="1"/>
</dbReference>
<evidence type="ECO:0000313" key="7">
    <source>
        <dbReference type="Proteomes" id="UP000257706"/>
    </source>
</evidence>
<evidence type="ECO:0000256" key="1">
    <source>
        <dbReference type="ARBA" id="ARBA00022898"/>
    </source>
</evidence>
<dbReference type="AlphaFoldDB" id="A0A3B9IPW6"/>
<comment type="caution">
    <text evidence="6">The sequence shown here is derived from an EMBL/GenBank/DDBJ whole genome shotgun (WGS) entry which is preliminary data.</text>
</comment>
<evidence type="ECO:0000256" key="3">
    <source>
        <dbReference type="ARBA" id="ARBA00023125"/>
    </source>
</evidence>
<keyword evidence="3" id="KW-0238">DNA-binding</keyword>
<keyword evidence="6" id="KW-0032">Aminotransferase</keyword>
<evidence type="ECO:0000256" key="2">
    <source>
        <dbReference type="ARBA" id="ARBA00023015"/>
    </source>
</evidence>
<dbReference type="InterPro" id="IPR036388">
    <property type="entry name" value="WH-like_DNA-bd_sf"/>
</dbReference>
<feature type="domain" description="HTH gntR-type" evidence="5">
    <location>
        <begin position="12"/>
        <end position="80"/>
    </location>
</feature>
<sequence>MSISVLERQSDESIQSQLRRSIIAAIHAGQMTPGQKLLPSRRLAEQLGIARNTVTAVYEELVARGYLDALPRQGYFVGRGLPADA</sequence>
<dbReference type="InterPro" id="IPR036390">
    <property type="entry name" value="WH_DNA-bd_sf"/>
</dbReference>
<dbReference type="Proteomes" id="UP000257706">
    <property type="component" value="Unassembled WGS sequence"/>
</dbReference>
<dbReference type="GO" id="GO:0003700">
    <property type="term" value="F:DNA-binding transcription factor activity"/>
    <property type="evidence" value="ECO:0007669"/>
    <property type="project" value="InterPro"/>
</dbReference>
<dbReference type="Pfam" id="PF00392">
    <property type="entry name" value="GntR"/>
    <property type="match status" value="1"/>
</dbReference>
<dbReference type="InterPro" id="IPR051446">
    <property type="entry name" value="HTH_trans_reg/aminotransferase"/>
</dbReference>
<dbReference type="PANTHER" id="PTHR46577:SF1">
    <property type="entry name" value="HTH-TYPE TRANSCRIPTIONAL REGULATORY PROTEIN GABR"/>
    <property type="match status" value="1"/>
</dbReference>
<gene>
    <name evidence="6" type="ORF">DCK97_21095</name>
</gene>
<keyword evidence="1" id="KW-0663">Pyridoxal phosphate</keyword>
<evidence type="ECO:0000256" key="4">
    <source>
        <dbReference type="ARBA" id="ARBA00023163"/>
    </source>
</evidence>
<organism evidence="6 7">
    <name type="scientific">Tistrella mobilis</name>
    <dbReference type="NCBI Taxonomy" id="171437"/>
    <lineage>
        <taxon>Bacteria</taxon>
        <taxon>Pseudomonadati</taxon>
        <taxon>Pseudomonadota</taxon>
        <taxon>Alphaproteobacteria</taxon>
        <taxon>Geminicoccales</taxon>
        <taxon>Geminicoccaceae</taxon>
        <taxon>Tistrella</taxon>
    </lineage>
</organism>
<dbReference type="PROSITE" id="PS50949">
    <property type="entry name" value="HTH_GNTR"/>
    <property type="match status" value="1"/>
</dbReference>
<proteinExistence type="predicted"/>
<feature type="non-terminal residue" evidence="6">
    <location>
        <position position="85"/>
    </location>
</feature>
<keyword evidence="4" id="KW-0804">Transcription</keyword>
<evidence type="ECO:0000313" key="6">
    <source>
        <dbReference type="EMBL" id="HAE49914.1"/>
    </source>
</evidence>
<dbReference type="InterPro" id="IPR000524">
    <property type="entry name" value="Tscrpt_reg_HTH_GntR"/>
</dbReference>
<accession>A0A3B9IPW6</accession>
<dbReference type="Gene3D" id="1.10.10.10">
    <property type="entry name" value="Winged helix-like DNA-binding domain superfamily/Winged helix DNA-binding domain"/>
    <property type="match status" value="1"/>
</dbReference>
<evidence type="ECO:0000259" key="5">
    <source>
        <dbReference type="PROSITE" id="PS50949"/>
    </source>
</evidence>
<reference evidence="6 7" key="1">
    <citation type="journal article" date="2018" name="Nat. Biotechnol.">
        <title>A standardized bacterial taxonomy based on genome phylogeny substantially revises the tree of life.</title>
        <authorList>
            <person name="Parks D.H."/>
            <person name="Chuvochina M."/>
            <person name="Waite D.W."/>
            <person name="Rinke C."/>
            <person name="Skarshewski A."/>
            <person name="Chaumeil P.A."/>
            <person name="Hugenholtz P."/>
        </authorList>
    </citation>
    <scope>NUCLEOTIDE SEQUENCE [LARGE SCALE GENOMIC DNA]</scope>
    <source>
        <strain evidence="6">UBA8739</strain>
    </source>
</reference>
<dbReference type="GO" id="GO:0008483">
    <property type="term" value="F:transaminase activity"/>
    <property type="evidence" value="ECO:0007669"/>
    <property type="project" value="UniProtKB-KW"/>
</dbReference>
<keyword evidence="6" id="KW-0808">Transferase</keyword>
<dbReference type="PANTHER" id="PTHR46577">
    <property type="entry name" value="HTH-TYPE TRANSCRIPTIONAL REGULATORY PROTEIN GABR"/>
    <property type="match status" value="1"/>
</dbReference>
<dbReference type="SMART" id="SM00345">
    <property type="entry name" value="HTH_GNTR"/>
    <property type="match status" value="1"/>
</dbReference>
<dbReference type="SUPFAM" id="SSF46785">
    <property type="entry name" value="Winged helix' DNA-binding domain"/>
    <property type="match status" value="1"/>
</dbReference>
<protein>
    <submittedName>
        <fullName evidence="6">PLP-dependent aminotransferase family protein</fullName>
    </submittedName>
</protein>
<dbReference type="EMBL" id="DMAI01000345">
    <property type="protein sequence ID" value="HAE49914.1"/>
    <property type="molecule type" value="Genomic_DNA"/>
</dbReference>
<name>A0A3B9IPW6_9PROT</name>
<dbReference type="GO" id="GO:0003677">
    <property type="term" value="F:DNA binding"/>
    <property type="evidence" value="ECO:0007669"/>
    <property type="project" value="UniProtKB-KW"/>
</dbReference>
<keyword evidence="2" id="KW-0805">Transcription regulation</keyword>